<organism evidence="1">
    <name type="scientific">Salmonella enterica subsp. enterica serovar Vitkin</name>
    <dbReference type="NCBI Taxonomy" id="2565162"/>
    <lineage>
        <taxon>Bacteria</taxon>
        <taxon>Pseudomonadati</taxon>
        <taxon>Pseudomonadota</taxon>
        <taxon>Gammaproteobacteria</taxon>
        <taxon>Enterobacterales</taxon>
        <taxon>Enterobacteriaceae</taxon>
        <taxon>Salmonella</taxon>
    </lineage>
</organism>
<protein>
    <submittedName>
        <fullName evidence="1">Uncharacterized protein</fullName>
    </submittedName>
</protein>
<dbReference type="AlphaFoldDB" id="A0A5I5A520"/>
<sequence>MYSLLIKDRSYPIAVYMAYMMRVKGFTRSQAVDVLTGAAVKMGLRGSTAVPANNTVAEWGRGIEAPQWSIVAAMTILEQFGKVPFTDQEWAFWAYAAAERRALNGSYKGKRLEWLEKAQLYKTHFDRRGAVRKELNSLSSPQTAMKILLTFKGNGVQSLSIAEIFANLDSSPATIARLNKRIAACKNFTLDDMHTVIAESEQARSLHKLLLQSIHELMEKGLIYHPSNGNIMIA</sequence>
<dbReference type="Proteomes" id="UP000839561">
    <property type="component" value="Unassembled WGS sequence"/>
</dbReference>
<dbReference type="EMBL" id="AAIONP010000021">
    <property type="protein sequence ID" value="ECG4922509.1"/>
    <property type="molecule type" value="Genomic_DNA"/>
</dbReference>
<evidence type="ECO:0000313" key="1">
    <source>
        <dbReference type="EMBL" id="ECG4922509.1"/>
    </source>
</evidence>
<comment type="caution">
    <text evidence="1">The sequence shown here is derived from an EMBL/GenBank/DDBJ whole genome shotgun (WGS) entry which is preliminary data.</text>
</comment>
<accession>A0A5I5A520</accession>
<proteinExistence type="predicted"/>
<name>A0A5I5A520_SALET</name>
<reference evidence="1" key="1">
    <citation type="submission" date="2019-03" db="EMBL/GenBank/DDBJ databases">
        <authorList>
            <person name="Ashton P.M."/>
            <person name="Dallman T."/>
            <person name="Nair S."/>
            <person name="De Pinna E."/>
            <person name="Peters T."/>
            <person name="Grant K."/>
        </authorList>
    </citation>
    <scope>NUCLEOTIDE SEQUENCE [LARGE SCALE GENOMIC DNA]</scope>
    <source>
        <strain evidence="1">313260</strain>
    </source>
</reference>
<gene>
    <name evidence="1" type="ORF">E0T03_21485</name>
</gene>